<dbReference type="PANTHER" id="PTHR14859:SF1">
    <property type="entry name" value="PGAP2-INTERACTING PROTEIN"/>
    <property type="match status" value="1"/>
</dbReference>
<organism evidence="3">
    <name type="scientific">Coccolithus braarudii</name>
    <dbReference type="NCBI Taxonomy" id="221442"/>
    <lineage>
        <taxon>Eukaryota</taxon>
        <taxon>Haptista</taxon>
        <taxon>Haptophyta</taxon>
        <taxon>Prymnesiophyceae</taxon>
        <taxon>Coccolithales</taxon>
        <taxon>Coccolithaceae</taxon>
        <taxon>Coccolithus</taxon>
    </lineage>
</organism>
<feature type="signal peptide" evidence="1">
    <location>
        <begin position="1"/>
        <end position="20"/>
    </location>
</feature>
<name>A0A7S0LNR4_9EUKA</name>
<keyword evidence="1" id="KW-0732">Signal</keyword>
<protein>
    <recommendedName>
        <fullName evidence="2">Endonuclease/exonuclease/phosphatase domain-containing protein</fullName>
    </recommendedName>
</protein>
<dbReference type="Gene3D" id="3.60.10.10">
    <property type="entry name" value="Endonuclease/exonuclease/phosphatase"/>
    <property type="match status" value="1"/>
</dbReference>
<evidence type="ECO:0000256" key="1">
    <source>
        <dbReference type="SAM" id="SignalP"/>
    </source>
</evidence>
<dbReference type="InterPro" id="IPR005135">
    <property type="entry name" value="Endo/exonuclease/phosphatase"/>
</dbReference>
<dbReference type="GO" id="GO:0005783">
    <property type="term" value="C:endoplasmic reticulum"/>
    <property type="evidence" value="ECO:0007669"/>
    <property type="project" value="TreeGrafter"/>
</dbReference>
<reference evidence="3" key="1">
    <citation type="submission" date="2021-01" db="EMBL/GenBank/DDBJ databases">
        <authorList>
            <person name="Corre E."/>
            <person name="Pelletier E."/>
            <person name="Niang G."/>
            <person name="Scheremetjew M."/>
            <person name="Finn R."/>
            <person name="Kale V."/>
            <person name="Holt S."/>
            <person name="Cochrane G."/>
            <person name="Meng A."/>
            <person name="Brown T."/>
            <person name="Cohen L."/>
        </authorList>
    </citation>
    <scope>NUCLEOTIDE SEQUENCE</scope>
    <source>
        <strain evidence="3">PLY182g</strain>
    </source>
</reference>
<dbReference type="GO" id="GO:0003824">
    <property type="term" value="F:catalytic activity"/>
    <property type="evidence" value="ECO:0007669"/>
    <property type="project" value="InterPro"/>
</dbReference>
<dbReference type="SUPFAM" id="SSF56219">
    <property type="entry name" value="DNase I-like"/>
    <property type="match status" value="1"/>
</dbReference>
<dbReference type="GO" id="GO:0006506">
    <property type="term" value="P:GPI anchor biosynthetic process"/>
    <property type="evidence" value="ECO:0007669"/>
    <property type="project" value="TreeGrafter"/>
</dbReference>
<accession>A0A7S0LNR4</accession>
<dbReference type="Pfam" id="PF03372">
    <property type="entry name" value="Exo_endo_phos"/>
    <property type="match status" value="1"/>
</dbReference>
<dbReference type="InterPro" id="IPR051916">
    <property type="entry name" value="GPI-anchor_lipid_remodeler"/>
</dbReference>
<dbReference type="InterPro" id="IPR036691">
    <property type="entry name" value="Endo/exonu/phosph_ase_sf"/>
</dbReference>
<dbReference type="AlphaFoldDB" id="A0A7S0LNR4"/>
<proteinExistence type="predicted"/>
<evidence type="ECO:0000313" key="3">
    <source>
        <dbReference type="EMBL" id="CAD8615556.1"/>
    </source>
</evidence>
<evidence type="ECO:0000259" key="2">
    <source>
        <dbReference type="Pfam" id="PF03372"/>
    </source>
</evidence>
<gene>
    <name evidence="3" type="ORF">CPEL01642_LOCUS18937</name>
</gene>
<dbReference type="PANTHER" id="PTHR14859">
    <property type="entry name" value="CALCOFLUOR WHITE HYPERSENSITIVE PROTEIN PRECURSOR"/>
    <property type="match status" value="1"/>
</dbReference>
<feature type="chain" id="PRO_5031510551" description="Endonuclease/exonuclease/phosphatase domain-containing protein" evidence="1">
    <location>
        <begin position="21"/>
        <end position="388"/>
    </location>
</feature>
<feature type="domain" description="Endonuclease/exonuclease/phosphatase" evidence="2">
    <location>
        <begin position="41"/>
        <end position="377"/>
    </location>
</feature>
<dbReference type="EMBL" id="HBEY01039674">
    <property type="protein sequence ID" value="CAD8615556.1"/>
    <property type="molecule type" value="Transcribed_RNA"/>
</dbReference>
<dbReference type="GO" id="GO:0016020">
    <property type="term" value="C:membrane"/>
    <property type="evidence" value="ECO:0007669"/>
    <property type="project" value="GOC"/>
</dbReference>
<sequence length="388" mass="42745">MHVTTGLLLLALLIARDAAGVTIGERPTAARPSAVSTLRLVTFNIHAWRDSDHKDNLERICAQLLSLDADIVCLNEVLHKFTAPPPDDPYWQEVRQRRGHGYPPPASSVPVDEADSYLMRLSKALSLPNVAYGPACSDGFFGGFPFGNAVLSKYALADVHHLLLRLQPGDLTLGGQERTKEDLEPRSVTLVRVKLPPSQALPCGASVGVCCTHLDHKSEELRERQIREAAAEAHRAFGGLDGCPTVLCGDLNSFGRQDMSEEAWATACEYFRSRGWPQPPERSLVCNALDDIGFADSYREWQARPSRFSPEEEALTPADESPPPLTCWSHRPLYRLDYVCLRQHPRAAVANVALDPPAPARLEVRSHQTIASDVSDHHAVCVDFDVVQ</sequence>